<evidence type="ECO:0000256" key="8">
    <source>
        <dbReference type="ARBA" id="ARBA00022691"/>
    </source>
</evidence>
<evidence type="ECO:0000256" key="3">
    <source>
        <dbReference type="ARBA" id="ARBA00011890"/>
    </source>
</evidence>
<dbReference type="Gene3D" id="3.40.50.150">
    <property type="entry name" value="Vaccinia Virus protein VP39"/>
    <property type="match status" value="1"/>
</dbReference>
<sequence>MSRDANTEARHRLVGLLQEQGITNQRVLNAFWQVPRHQFIEPALQFRAYEDVTLPIGFQQTLSRPSVVAFQLQRALSRVPKPRFILEIGSGSGYQTALLTHLCLRVYSVERIAGLHQCVDQRLRGLGQRNFRLRHGDGFDGWAQHGPFEVIIAAACAPQVPEAWLEQLAPGGVMLMPIEQSTGQAMLEVHKTDDGEVHQMIVNEASFVPCLPGKVG</sequence>
<dbReference type="AlphaFoldDB" id="A0A5Q2QGX8"/>
<evidence type="ECO:0000256" key="7">
    <source>
        <dbReference type="ARBA" id="ARBA00022679"/>
    </source>
</evidence>
<dbReference type="KEGG" id="llp:GH975_05075"/>
<evidence type="ECO:0000313" key="11">
    <source>
        <dbReference type="Proteomes" id="UP000388235"/>
    </source>
</evidence>
<dbReference type="OrthoDB" id="9810066at2"/>
<keyword evidence="8" id="KW-0949">S-adenosyl-L-methionine</keyword>
<dbReference type="GO" id="GO:0004719">
    <property type="term" value="F:protein-L-isoaspartate (D-aspartate) O-methyltransferase activity"/>
    <property type="evidence" value="ECO:0007669"/>
    <property type="project" value="UniProtKB-UniRule"/>
</dbReference>
<dbReference type="NCBIfam" id="TIGR00080">
    <property type="entry name" value="pimt"/>
    <property type="match status" value="1"/>
</dbReference>
<dbReference type="GO" id="GO:0030091">
    <property type="term" value="P:protein repair"/>
    <property type="evidence" value="ECO:0007669"/>
    <property type="project" value="UniProtKB-UniRule"/>
</dbReference>
<evidence type="ECO:0000256" key="1">
    <source>
        <dbReference type="ARBA" id="ARBA00004496"/>
    </source>
</evidence>
<proteinExistence type="inferred from homology"/>
<evidence type="ECO:0000313" key="10">
    <source>
        <dbReference type="EMBL" id="QGG81276.1"/>
    </source>
</evidence>
<dbReference type="GO" id="GO:0005737">
    <property type="term" value="C:cytoplasm"/>
    <property type="evidence" value="ECO:0007669"/>
    <property type="project" value="UniProtKB-SubCell"/>
</dbReference>
<organism evidence="10 11">
    <name type="scientific">Litorivicinus lipolyticus</name>
    <dbReference type="NCBI Taxonomy" id="418701"/>
    <lineage>
        <taxon>Bacteria</taxon>
        <taxon>Pseudomonadati</taxon>
        <taxon>Pseudomonadota</taxon>
        <taxon>Gammaproteobacteria</taxon>
        <taxon>Oceanospirillales</taxon>
        <taxon>Litorivicinaceae</taxon>
        <taxon>Litorivicinus</taxon>
    </lineage>
</organism>
<accession>A0A5Q2QGX8</accession>
<keyword evidence="11" id="KW-1185">Reference proteome</keyword>
<evidence type="ECO:0000256" key="2">
    <source>
        <dbReference type="ARBA" id="ARBA00005369"/>
    </source>
</evidence>
<dbReference type="InterPro" id="IPR000682">
    <property type="entry name" value="PCMT"/>
</dbReference>
<dbReference type="NCBIfam" id="NF001453">
    <property type="entry name" value="PRK00312.1"/>
    <property type="match status" value="1"/>
</dbReference>
<name>A0A5Q2QGX8_9GAMM</name>
<dbReference type="GO" id="GO:0032259">
    <property type="term" value="P:methylation"/>
    <property type="evidence" value="ECO:0007669"/>
    <property type="project" value="UniProtKB-KW"/>
</dbReference>
<dbReference type="PANTHER" id="PTHR11579">
    <property type="entry name" value="PROTEIN-L-ISOASPARTATE O-METHYLTRANSFERASE"/>
    <property type="match status" value="1"/>
</dbReference>
<dbReference type="EC" id="2.1.1.77" evidence="3 9"/>
<evidence type="ECO:0000256" key="9">
    <source>
        <dbReference type="NCBIfam" id="TIGR00080"/>
    </source>
</evidence>
<keyword evidence="5" id="KW-0963">Cytoplasm</keyword>
<gene>
    <name evidence="10" type="ORF">GH975_05075</name>
</gene>
<evidence type="ECO:0000256" key="4">
    <source>
        <dbReference type="ARBA" id="ARBA00013346"/>
    </source>
</evidence>
<comment type="subcellular location">
    <subcellularLocation>
        <location evidence="1">Cytoplasm</location>
    </subcellularLocation>
</comment>
<protein>
    <recommendedName>
        <fullName evidence="4 9">Protein-L-isoaspartate O-methyltransferase</fullName>
        <ecNumber evidence="3 9">2.1.1.77</ecNumber>
    </recommendedName>
</protein>
<dbReference type="PANTHER" id="PTHR11579:SF0">
    <property type="entry name" value="PROTEIN-L-ISOASPARTATE(D-ASPARTATE) O-METHYLTRANSFERASE"/>
    <property type="match status" value="1"/>
</dbReference>
<reference evidence="10 11" key="1">
    <citation type="submission" date="2019-11" db="EMBL/GenBank/DDBJ databases">
        <authorList>
            <person name="Khan S.A."/>
            <person name="Jeon C.O."/>
            <person name="Chun B.H."/>
        </authorList>
    </citation>
    <scope>NUCLEOTIDE SEQUENCE [LARGE SCALE GENOMIC DNA]</scope>
    <source>
        <strain evidence="10 11">IMCC 1097</strain>
    </source>
</reference>
<dbReference type="Pfam" id="PF01135">
    <property type="entry name" value="PCMT"/>
    <property type="match status" value="1"/>
</dbReference>
<comment type="similarity">
    <text evidence="2">Belongs to the methyltransferase superfamily. L-isoaspartyl/D-aspartyl protein methyltransferase family.</text>
</comment>
<keyword evidence="6 10" id="KW-0489">Methyltransferase</keyword>
<dbReference type="PROSITE" id="PS01279">
    <property type="entry name" value="PCMT"/>
    <property type="match status" value="1"/>
</dbReference>
<dbReference type="EMBL" id="CP045871">
    <property type="protein sequence ID" value="QGG81276.1"/>
    <property type="molecule type" value="Genomic_DNA"/>
</dbReference>
<dbReference type="InterPro" id="IPR029063">
    <property type="entry name" value="SAM-dependent_MTases_sf"/>
</dbReference>
<dbReference type="Proteomes" id="UP000388235">
    <property type="component" value="Chromosome"/>
</dbReference>
<dbReference type="SUPFAM" id="SSF53335">
    <property type="entry name" value="S-adenosyl-L-methionine-dependent methyltransferases"/>
    <property type="match status" value="1"/>
</dbReference>
<dbReference type="CDD" id="cd02440">
    <property type="entry name" value="AdoMet_MTases"/>
    <property type="match status" value="1"/>
</dbReference>
<keyword evidence="7 10" id="KW-0808">Transferase</keyword>
<evidence type="ECO:0000256" key="5">
    <source>
        <dbReference type="ARBA" id="ARBA00022490"/>
    </source>
</evidence>
<evidence type="ECO:0000256" key="6">
    <source>
        <dbReference type="ARBA" id="ARBA00022603"/>
    </source>
</evidence>